<proteinExistence type="predicted"/>
<gene>
    <name evidence="1" type="ORF">SAMN05444280_1582</name>
</gene>
<sequence>MKKIVYILLILIVSVSCGTQRQLRKAFVGEPVAKMEANFGQPTTVIEQKGEKIYIFEKTEKLESTEIGQGQLTLDPIITPKVTKTERYYFTVKNGTIVKTRFEEEYER</sequence>
<organism evidence="1 2">
    <name type="scientific">Tangfeifania diversioriginum</name>
    <dbReference type="NCBI Taxonomy" id="1168035"/>
    <lineage>
        <taxon>Bacteria</taxon>
        <taxon>Pseudomonadati</taxon>
        <taxon>Bacteroidota</taxon>
        <taxon>Bacteroidia</taxon>
        <taxon>Marinilabiliales</taxon>
        <taxon>Prolixibacteraceae</taxon>
        <taxon>Tangfeifania</taxon>
    </lineage>
</organism>
<dbReference type="Proteomes" id="UP000184050">
    <property type="component" value="Unassembled WGS sequence"/>
</dbReference>
<name>A0A1M6PDX6_9BACT</name>
<accession>A0A1M6PDX6</accession>
<evidence type="ECO:0000313" key="2">
    <source>
        <dbReference type="Proteomes" id="UP000184050"/>
    </source>
</evidence>
<keyword evidence="2" id="KW-1185">Reference proteome</keyword>
<evidence type="ECO:0008006" key="3">
    <source>
        <dbReference type="Google" id="ProtNLM"/>
    </source>
</evidence>
<reference evidence="1 2" key="1">
    <citation type="submission" date="2016-11" db="EMBL/GenBank/DDBJ databases">
        <authorList>
            <person name="Jaros S."/>
            <person name="Januszkiewicz K."/>
            <person name="Wedrychowicz H."/>
        </authorList>
    </citation>
    <scope>NUCLEOTIDE SEQUENCE [LARGE SCALE GENOMIC DNA]</scope>
    <source>
        <strain evidence="1 2">DSM 27063</strain>
    </source>
</reference>
<dbReference type="EMBL" id="FQZE01000058">
    <property type="protein sequence ID" value="SHK06124.1"/>
    <property type="molecule type" value="Genomic_DNA"/>
</dbReference>
<evidence type="ECO:0000313" key="1">
    <source>
        <dbReference type="EMBL" id="SHK06124.1"/>
    </source>
</evidence>
<dbReference type="OrthoDB" id="1122387at2"/>
<dbReference type="PROSITE" id="PS51257">
    <property type="entry name" value="PROKAR_LIPOPROTEIN"/>
    <property type="match status" value="1"/>
</dbReference>
<dbReference type="AlphaFoldDB" id="A0A1M6PDX6"/>
<protein>
    <recommendedName>
        <fullName evidence="3">Lipoprotein</fullName>
    </recommendedName>
</protein>
<dbReference type="RefSeq" id="WP_073174016.1">
    <property type="nucleotide sequence ID" value="NZ_FQZE01000058.1"/>
</dbReference>